<sequence>MHLPTAPQSMAICLLSQTTHPPKDPEYGMGNDDGYEEVALGNELLAEISDALNAVADDDISPVWFNILPWR</sequence>
<organism evidence="2 3">
    <name type="scientific">Phytophthora rubi</name>
    <dbReference type="NCBI Taxonomy" id="129364"/>
    <lineage>
        <taxon>Eukaryota</taxon>
        <taxon>Sar</taxon>
        <taxon>Stramenopiles</taxon>
        <taxon>Oomycota</taxon>
        <taxon>Peronosporomycetes</taxon>
        <taxon>Peronosporales</taxon>
        <taxon>Peronosporaceae</taxon>
        <taxon>Phytophthora</taxon>
    </lineage>
</organism>
<dbReference type="AlphaFoldDB" id="A0A6A4FKC5"/>
<reference evidence="2 3" key="1">
    <citation type="submission" date="2018-08" db="EMBL/GenBank/DDBJ databases">
        <title>Genomic investigation of the strawberry pathogen Phytophthora fragariae indicates pathogenicity is determined by transcriptional variation in three key races.</title>
        <authorList>
            <person name="Adams T.M."/>
            <person name="Armitage A.D."/>
            <person name="Sobczyk M.K."/>
            <person name="Bates H.J."/>
            <person name="Dunwell J.M."/>
            <person name="Nellist C.F."/>
            <person name="Harrison R.J."/>
        </authorList>
    </citation>
    <scope>NUCLEOTIDE SEQUENCE [LARGE SCALE GENOMIC DNA]</scope>
    <source>
        <strain evidence="1 4">SCRP324</strain>
        <strain evidence="2 3">SCRP333</strain>
    </source>
</reference>
<keyword evidence="3" id="KW-1185">Reference proteome</keyword>
<name>A0A6A4FKC5_9STRA</name>
<dbReference type="Proteomes" id="UP000435112">
    <property type="component" value="Unassembled WGS sequence"/>
</dbReference>
<accession>A0A6A4FKC5</accession>
<protein>
    <submittedName>
        <fullName evidence="2">Uncharacterized protein</fullName>
    </submittedName>
</protein>
<dbReference type="EMBL" id="QXFU01000754">
    <property type="protein sequence ID" value="KAE9021779.1"/>
    <property type="molecule type" value="Genomic_DNA"/>
</dbReference>
<evidence type="ECO:0000313" key="2">
    <source>
        <dbReference type="EMBL" id="KAE9336589.1"/>
    </source>
</evidence>
<evidence type="ECO:0000313" key="3">
    <source>
        <dbReference type="Proteomes" id="UP000434957"/>
    </source>
</evidence>
<evidence type="ECO:0000313" key="1">
    <source>
        <dbReference type="EMBL" id="KAE9021779.1"/>
    </source>
</evidence>
<proteinExistence type="predicted"/>
<comment type="caution">
    <text evidence="2">The sequence shown here is derived from an EMBL/GenBank/DDBJ whole genome shotgun (WGS) entry which is preliminary data.</text>
</comment>
<dbReference type="EMBL" id="QXFT01000749">
    <property type="protein sequence ID" value="KAE9336589.1"/>
    <property type="molecule type" value="Genomic_DNA"/>
</dbReference>
<evidence type="ECO:0000313" key="4">
    <source>
        <dbReference type="Proteomes" id="UP000435112"/>
    </source>
</evidence>
<gene>
    <name evidence="1" type="ORF">PR002_g12151</name>
    <name evidence="2" type="ORF">PR003_g12433</name>
</gene>
<dbReference type="Proteomes" id="UP000434957">
    <property type="component" value="Unassembled WGS sequence"/>
</dbReference>